<accession>A0A392QGS1</accession>
<organism evidence="1 2">
    <name type="scientific">Trifolium medium</name>
    <dbReference type="NCBI Taxonomy" id="97028"/>
    <lineage>
        <taxon>Eukaryota</taxon>
        <taxon>Viridiplantae</taxon>
        <taxon>Streptophyta</taxon>
        <taxon>Embryophyta</taxon>
        <taxon>Tracheophyta</taxon>
        <taxon>Spermatophyta</taxon>
        <taxon>Magnoliopsida</taxon>
        <taxon>eudicotyledons</taxon>
        <taxon>Gunneridae</taxon>
        <taxon>Pentapetalae</taxon>
        <taxon>rosids</taxon>
        <taxon>fabids</taxon>
        <taxon>Fabales</taxon>
        <taxon>Fabaceae</taxon>
        <taxon>Papilionoideae</taxon>
        <taxon>50 kb inversion clade</taxon>
        <taxon>NPAAA clade</taxon>
        <taxon>Hologalegina</taxon>
        <taxon>IRL clade</taxon>
        <taxon>Trifolieae</taxon>
        <taxon>Trifolium</taxon>
    </lineage>
</organism>
<evidence type="ECO:0000313" key="2">
    <source>
        <dbReference type="Proteomes" id="UP000265520"/>
    </source>
</evidence>
<dbReference type="EMBL" id="LXQA010136856">
    <property type="protein sequence ID" value="MCI23593.1"/>
    <property type="molecule type" value="Genomic_DNA"/>
</dbReference>
<keyword evidence="2" id="KW-1185">Reference proteome</keyword>
<sequence>MVTDGDLAMREAIRVVFQNSLHCLCSWHFHQNARENVKHSKFLEDFNSLIYANYTADKFEIEWKRVVDDYDLSNHKWVKKAYEMKTMW</sequence>
<feature type="non-terminal residue" evidence="1">
    <location>
        <position position="88"/>
    </location>
</feature>
<proteinExistence type="predicted"/>
<reference evidence="1 2" key="1">
    <citation type="journal article" date="2018" name="Front. Plant Sci.">
        <title>Red Clover (Trifolium pratense) and Zigzag Clover (T. medium) - A Picture of Genomic Similarities and Differences.</title>
        <authorList>
            <person name="Dluhosova J."/>
            <person name="Istvanek J."/>
            <person name="Nedelnik J."/>
            <person name="Repkova J."/>
        </authorList>
    </citation>
    <scope>NUCLEOTIDE SEQUENCE [LARGE SCALE GENOMIC DNA]</scope>
    <source>
        <strain evidence="2">cv. 10/8</strain>
        <tissue evidence="1">Leaf</tissue>
    </source>
</reference>
<evidence type="ECO:0000313" key="1">
    <source>
        <dbReference type="EMBL" id="MCI23593.1"/>
    </source>
</evidence>
<comment type="caution">
    <text evidence="1">The sequence shown here is derived from an EMBL/GenBank/DDBJ whole genome shotgun (WGS) entry which is preliminary data.</text>
</comment>
<name>A0A392QGS1_9FABA</name>
<dbReference type="PANTHER" id="PTHR47718">
    <property type="entry name" value="OS01G0519700 PROTEIN"/>
    <property type="match status" value="1"/>
</dbReference>
<dbReference type="AlphaFoldDB" id="A0A392QGS1"/>
<protein>
    <submittedName>
        <fullName evidence="1">Protein FAR1-RELATED SEQUENCE 5-like</fullName>
    </submittedName>
</protein>
<dbReference type="Proteomes" id="UP000265520">
    <property type="component" value="Unassembled WGS sequence"/>
</dbReference>